<dbReference type="AlphaFoldDB" id="A0A9P9IUW0"/>
<evidence type="ECO:0000313" key="3">
    <source>
        <dbReference type="Proteomes" id="UP000700596"/>
    </source>
</evidence>
<feature type="compositionally biased region" description="Basic residues" evidence="1">
    <location>
        <begin position="120"/>
        <end position="130"/>
    </location>
</feature>
<dbReference type="Proteomes" id="UP000700596">
    <property type="component" value="Unassembled WGS sequence"/>
</dbReference>
<evidence type="ECO:0000256" key="1">
    <source>
        <dbReference type="SAM" id="MobiDB-lite"/>
    </source>
</evidence>
<name>A0A9P9IUW0_9PLEO</name>
<evidence type="ECO:0000313" key="2">
    <source>
        <dbReference type="EMBL" id="KAH7131915.1"/>
    </source>
</evidence>
<gene>
    <name evidence="2" type="ORF">B0J11DRAFT_520330</name>
</gene>
<sequence length="276" mass="31493">MHACPEPGRDKSSKMSQRIETLTFPFVHLGRWMDEDVMMRRGWIYNRPPLSTFDMLAKRQWWSCSHLHSSILLLGHRMMTKIKQKHAETKKKKTQEKAPHLSTSLHISKTLPFPCAPTPPRRKRKKRPHPSKASTSTKTYPPVSTPTTTTRTSKYDRPAPASPSTPRAHDPKDDGRYCGLTFSIGNSEWVGKHPQPSCTSWHQSSKPAQPSSQARYHHAMHDLTRPNLPQPPQHTLALVVSGWLRDAKFAALLHHAPAKNHQLWTLELDKTILCRA</sequence>
<feature type="compositionally biased region" description="Basic and acidic residues" evidence="1">
    <location>
        <begin position="167"/>
        <end position="176"/>
    </location>
</feature>
<feature type="region of interest" description="Disordered" evidence="1">
    <location>
        <begin position="194"/>
        <end position="217"/>
    </location>
</feature>
<dbReference type="EMBL" id="JAGMWT010000003">
    <property type="protein sequence ID" value="KAH7131915.1"/>
    <property type="molecule type" value="Genomic_DNA"/>
</dbReference>
<proteinExistence type="predicted"/>
<reference evidence="2" key="1">
    <citation type="journal article" date="2021" name="Nat. Commun.">
        <title>Genetic determinants of endophytism in the Arabidopsis root mycobiome.</title>
        <authorList>
            <person name="Mesny F."/>
            <person name="Miyauchi S."/>
            <person name="Thiergart T."/>
            <person name="Pickel B."/>
            <person name="Atanasova L."/>
            <person name="Karlsson M."/>
            <person name="Huettel B."/>
            <person name="Barry K.W."/>
            <person name="Haridas S."/>
            <person name="Chen C."/>
            <person name="Bauer D."/>
            <person name="Andreopoulos W."/>
            <person name="Pangilinan J."/>
            <person name="LaButti K."/>
            <person name="Riley R."/>
            <person name="Lipzen A."/>
            <person name="Clum A."/>
            <person name="Drula E."/>
            <person name="Henrissat B."/>
            <person name="Kohler A."/>
            <person name="Grigoriev I.V."/>
            <person name="Martin F.M."/>
            <person name="Hacquard S."/>
        </authorList>
    </citation>
    <scope>NUCLEOTIDE SEQUENCE</scope>
    <source>
        <strain evidence="2">MPI-CAGE-CH-0243</strain>
    </source>
</reference>
<keyword evidence="3" id="KW-1185">Reference proteome</keyword>
<feature type="compositionally biased region" description="Low complexity" evidence="1">
    <location>
        <begin position="131"/>
        <end position="166"/>
    </location>
</feature>
<comment type="caution">
    <text evidence="2">The sequence shown here is derived from an EMBL/GenBank/DDBJ whole genome shotgun (WGS) entry which is preliminary data.</text>
</comment>
<protein>
    <submittedName>
        <fullName evidence="2">Uncharacterized protein</fullName>
    </submittedName>
</protein>
<accession>A0A9P9IUW0</accession>
<feature type="compositionally biased region" description="Low complexity" evidence="1">
    <location>
        <begin position="203"/>
        <end position="214"/>
    </location>
</feature>
<feature type="compositionally biased region" description="Basic residues" evidence="1">
    <location>
        <begin position="83"/>
        <end position="94"/>
    </location>
</feature>
<feature type="region of interest" description="Disordered" evidence="1">
    <location>
        <begin position="83"/>
        <end position="176"/>
    </location>
</feature>
<organism evidence="2 3">
    <name type="scientific">Dendryphion nanum</name>
    <dbReference type="NCBI Taxonomy" id="256645"/>
    <lineage>
        <taxon>Eukaryota</taxon>
        <taxon>Fungi</taxon>
        <taxon>Dikarya</taxon>
        <taxon>Ascomycota</taxon>
        <taxon>Pezizomycotina</taxon>
        <taxon>Dothideomycetes</taxon>
        <taxon>Pleosporomycetidae</taxon>
        <taxon>Pleosporales</taxon>
        <taxon>Torulaceae</taxon>
        <taxon>Dendryphion</taxon>
    </lineage>
</organism>